<name>A0A6M1R7W4_9ACTN</name>
<feature type="chain" id="PRO_5038592156" evidence="1">
    <location>
        <begin position="31"/>
        <end position="450"/>
    </location>
</feature>
<dbReference type="EMBL" id="JAALAA010000009">
    <property type="protein sequence ID" value="NGN93648.1"/>
    <property type="molecule type" value="Genomic_DNA"/>
</dbReference>
<dbReference type="Pfam" id="PF01471">
    <property type="entry name" value="PG_binding_1"/>
    <property type="match status" value="1"/>
</dbReference>
<dbReference type="InterPro" id="IPR017853">
    <property type="entry name" value="GH"/>
</dbReference>
<dbReference type="SUPFAM" id="SSF51445">
    <property type="entry name" value="(Trans)glycosidases"/>
    <property type="match status" value="1"/>
</dbReference>
<gene>
    <name evidence="4" type="ORF">G5C66_12965</name>
</gene>
<accession>A0A6M1R7W4</accession>
<dbReference type="InterPro" id="IPR036365">
    <property type="entry name" value="PGBD-like_sf"/>
</dbReference>
<sequence length="450" mass="49311">MGGISSRHARRALCAGVLAGVMTVAGLASAGPATAANPVTPGNFTGFGFDQCQAPSQTAMDRWWADSNFTGVGIYIAGRSRACRTQTYLSATWVRNQLARGWRLLPITLGPQASCNPRYPRYGDDPKIDPDPADGYAAARRQAINEANTAVTAAKGYGIAAGSTMFYDLEAFDIANRTCRESAMWFISAWSHRIKVLGYRPAMYSSAASGIKAIYDVRRAQPSGFTYPADLWIADWDGKANTSTTYIPDSVWSDHDRVKQYRGGHDETHGGVTINIDSDYLDVGRGSYAPPVVRCGGVRVDFDYYPDLRPATSTYTPPAAYVKALKCMLSTRGTFDGVMSGYYGSALRAAVHSWQRTHGLAVRDLWTRGAWKTLWAANRHPILKRGSAGDQVRDLQRALNSTTRTEERVKVTGVLDWTTHVGLVAYQRRLGRSVNGFATAVTWYDLSRAR</sequence>
<keyword evidence="1" id="KW-0732">Signal</keyword>
<evidence type="ECO:0000313" key="5">
    <source>
        <dbReference type="Proteomes" id="UP000483261"/>
    </source>
</evidence>
<protein>
    <submittedName>
        <fullName evidence="4">DUF1906 domain-containing protein</fullName>
    </submittedName>
</protein>
<organism evidence="4 5">
    <name type="scientific">Nocardioides turkmenicus</name>
    <dbReference type="NCBI Taxonomy" id="2711220"/>
    <lineage>
        <taxon>Bacteria</taxon>
        <taxon>Bacillati</taxon>
        <taxon>Actinomycetota</taxon>
        <taxon>Actinomycetes</taxon>
        <taxon>Propionibacteriales</taxon>
        <taxon>Nocardioidaceae</taxon>
        <taxon>Nocardioides</taxon>
    </lineage>
</organism>
<comment type="caution">
    <text evidence="4">The sequence shown here is derived from an EMBL/GenBank/DDBJ whole genome shotgun (WGS) entry which is preliminary data.</text>
</comment>
<dbReference type="InterPro" id="IPR015020">
    <property type="entry name" value="Rv2525c-like_Glyco_Hydro-like"/>
</dbReference>
<feature type="domain" description="Peptidoglycan binding-like" evidence="2">
    <location>
        <begin position="322"/>
        <end position="362"/>
    </location>
</feature>
<dbReference type="Gene3D" id="3.20.20.80">
    <property type="entry name" value="Glycosidases"/>
    <property type="match status" value="1"/>
</dbReference>
<dbReference type="SUPFAM" id="SSF47090">
    <property type="entry name" value="PGBD-like"/>
    <property type="match status" value="2"/>
</dbReference>
<dbReference type="Gene3D" id="1.10.101.10">
    <property type="entry name" value="PGBD-like superfamily/PGBD"/>
    <property type="match status" value="2"/>
</dbReference>
<dbReference type="Pfam" id="PF08924">
    <property type="entry name" value="Rv2525c_GlyHyd-like"/>
    <property type="match status" value="1"/>
</dbReference>
<reference evidence="4 5" key="1">
    <citation type="submission" date="2020-02" db="EMBL/GenBank/DDBJ databases">
        <title>Whole-genome analyses of novel actinobacteria.</title>
        <authorList>
            <person name="Sahin N."/>
        </authorList>
    </citation>
    <scope>NUCLEOTIDE SEQUENCE [LARGE SCALE GENOMIC DNA]</scope>
    <source>
        <strain evidence="4 5">KC13</strain>
    </source>
</reference>
<evidence type="ECO:0000256" key="1">
    <source>
        <dbReference type="SAM" id="SignalP"/>
    </source>
</evidence>
<keyword evidence="5" id="KW-1185">Reference proteome</keyword>
<feature type="signal peptide" evidence="1">
    <location>
        <begin position="1"/>
        <end position="30"/>
    </location>
</feature>
<evidence type="ECO:0000259" key="2">
    <source>
        <dbReference type="Pfam" id="PF01471"/>
    </source>
</evidence>
<feature type="domain" description="Rv2525c-like glycoside hydrolase-like" evidence="3">
    <location>
        <begin position="63"/>
        <end position="280"/>
    </location>
</feature>
<dbReference type="AlphaFoldDB" id="A0A6M1R7W4"/>
<dbReference type="Proteomes" id="UP000483261">
    <property type="component" value="Unassembled WGS sequence"/>
</dbReference>
<dbReference type="InterPro" id="IPR002477">
    <property type="entry name" value="Peptidoglycan-bd-like"/>
</dbReference>
<evidence type="ECO:0000259" key="3">
    <source>
        <dbReference type="Pfam" id="PF08924"/>
    </source>
</evidence>
<proteinExistence type="predicted"/>
<evidence type="ECO:0000313" key="4">
    <source>
        <dbReference type="EMBL" id="NGN93648.1"/>
    </source>
</evidence>
<dbReference type="InterPro" id="IPR036366">
    <property type="entry name" value="PGBDSf"/>
</dbReference>